<keyword evidence="3" id="KW-1185">Reference proteome</keyword>
<sequence length="205" mass="21829">MWGCGRPLGAALRGGAIALLLSAVLVGCGDGESGNPTGLTPGDATASSAGGHEGSESPSAAQESRNRKYVAMTAEGELHAMLAFKVYPAGGQVVGKYTLIHFDGSGREIRTKTDFNGRGTGTGTMFEFEGLTDYGNVKGALSEDRTRLKLDRTFGVEKTQWTIVSSEDVFESAVKKYAKRFESCSKKKEYNPCEDVTRAGWMSPP</sequence>
<accession>A0A1H9SCW4</accession>
<evidence type="ECO:0008006" key="4">
    <source>
        <dbReference type="Google" id="ProtNLM"/>
    </source>
</evidence>
<dbReference type="STRING" id="943816.AN217_19220"/>
<evidence type="ECO:0000256" key="1">
    <source>
        <dbReference type="SAM" id="MobiDB-lite"/>
    </source>
</evidence>
<dbReference type="PROSITE" id="PS51257">
    <property type="entry name" value="PROKAR_LIPOPROTEIN"/>
    <property type="match status" value="1"/>
</dbReference>
<organism evidence="2 3">
    <name type="scientific">Streptomyces qinglanensis</name>
    <dbReference type="NCBI Taxonomy" id="943816"/>
    <lineage>
        <taxon>Bacteria</taxon>
        <taxon>Bacillati</taxon>
        <taxon>Actinomycetota</taxon>
        <taxon>Actinomycetes</taxon>
        <taxon>Kitasatosporales</taxon>
        <taxon>Streptomycetaceae</taxon>
        <taxon>Streptomyces</taxon>
    </lineage>
</organism>
<proteinExistence type="predicted"/>
<evidence type="ECO:0000313" key="3">
    <source>
        <dbReference type="Proteomes" id="UP000182841"/>
    </source>
</evidence>
<name>A0A1H9SCW4_9ACTN</name>
<feature type="region of interest" description="Disordered" evidence="1">
    <location>
        <begin position="36"/>
        <end position="65"/>
    </location>
</feature>
<evidence type="ECO:0000313" key="2">
    <source>
        <dbReference type="EMBL" id="SER82860.1"/>
    </source>
</evidence>
<reference evidence="3" key="1">
    <citation type="submission" date="2016-10" db="EMBL/GenBank/DDBJ databases">
        <authorList>
            <person name="Varghese N."/>
            <person name="Submissions S."/>
        </authorList>
    </citation>
    <scope>NUCLEOTIDE SEQUENCE [LARGE SCALE GENOMIC DNA]</scope>
    <source>
        <strain evidence="3">CGMCC 4.6825</strain>
    </source>
</reference>
<gene>
    <name evidence="2" type="ORF">SAMN05421870_104447</name>
</gene>
<protein>
    <recommendedName>
        <fullName evidence="4">Lipoprotein</fullName>
    </recommendedName>
</protein>
<dbReference type="AlphaFoldDB" id="A0A1H9SCW4"/>
<dbReference type="EMBL" id="FOGO01000004">
    <property type="protein sequence ID" value="SER82860.1"/>
    <property type="molecule type" value="Genomic_DNA"/>
</dbReference>
<feature type="compositionally biased region" description="Low complexity" evidence="1">
    <location>
        <begin position="44"/>
        <end position="61"/>
    </location>
</feature>
<dbReference type="Proteomes" id="UP000182841">
    <property type="component" value="Unassembled WGS sequence"/>
</dbReference>